<evidence type="ECO:0000313" key="2">
    <source>
        <dbReference type="EMBL" id="MCK9686267.1"/>
    </source>
</evidence>
<name>A0A9X2BZF3_9BURK</name>
<evidence type="ECO:0000313" key="3">
    <source>
        <dbReference type="Proteomes" id="UP001139353"/>
    </source>
</evidence>
<feature type="transmembrane region" description="Helical" evidence="1">
    <location>
        <begin position="35"/>
        <end position="58"/>
    </location>
</feature>
<dbReference type="RefSeq" id="WP_275682295.1">
    <property type="nucleotide sequence ID" value="NZ_JAJLJH010000002.1"/>
</dbReference>
<accession>A0A9X2BZF3</accession>
<dbReference type="EMBL" id="JAJLJH010000002">
    <property type="protein sequence ID" value="MCK9686267.1"/>
    <property type="molecule type" value="Genomic_DNA"/>
</dbReference>
<keyword evidence="3" id="KW-1185">Reference proteome</keyword>
<protein>
    <submittedName>
        <fullName evidence="2">Uncharacterized protein</fullName>
    </submittedName>
</protein>
<gene>
    <name evidence="2" type="ORF">LPC04_11170</name>
</gene>
<reference evidence="2" key="1">
    <citation type="submission" date="2021-11" db="EMBL/GenBank/DDBJ databases">
        <title>BS-T2-15 a new species belonging to the Comamonadaceae family isolated from the soil of a French oak forest.</title>
        <authorList>
            <person name="Mieszkin S."/>
            <person name="Alain K."/>
        </authorList>
    </citation>
    <scope>NUCLEOTIDE SEQUENCE</scope>
    <source>
        <strain evidence="2">BS-T2-15</strain>
    </source>
</reference>
<comment type="caution">
    <text evidence="2">The sequence shown here is derived from an EMBL/GenBank/DDBJ whole genome shotgun (WGS) entry which is preliminary data.</text>
</comment>
<evidence type="ECO:0000256" key="1">
    <source>
        <dbReference type="SAM" id="Phobius"/>
    </source>
</evidence>
<proteinExistence type="predicted"/>
<sequence length="97" mass="10177">MSIDKASPTADSDDDDAWFRYGSVPPSRDDRIAEAIALVALLFSLGIGLAIAMLPVSAKAAEAVAPSRERPAFEAVPGAVVLSATAQRPRARDARAR</sequence>
<organism evidence="2 3">
    <name type="scientific">Scleromatobacter humisilvae</name>
    <dbReference type="NCBI Taxonomy" id="2897159"/>
    <lineage>
        <taxon>Bacteria</taxon>
        <taxon>Pseudomonadati</taxon>
        <taxon>Pseudomonadota</taxon>
        <taxon>Betaproteobacteria</taxon>
        <taxon>Burkholderiales</taxon>
        <taxon>Sphaerotilaceae</taxon>
        <taxon>Scleromatobacter</taxon>
    </lineage>
</organism>
<keyword evidence="1" id="KW-1133">Transmembrane helix</keyword>
<dbReference type="AlphaFoldDB" id="A0A9X2BZF3"/>
<dbReference type="Proteomes" id="UP001139353">
    <property type="component" value="Unassembled WGS sequence"/>
</dbReference>
<keyword evidence="1" id="KW-0472">Membrane</keyword>
<keyword evidence="1" id="KW-0812">Transmembrane</keyword>